<dbReference type="Proteomes" id="UP000185944">
    <property type="component" value="Unassembled WGS sequence"/>
</dbReference>
<organism evidence="2 3">
    <name type="scientific">Nematocida displodere</name>
    <dbReference type="NCBI Taxonomy" id="1805483"/>
    <lineage>
        <taxon>Eukaryota</taxon>
        <taxon>Fungi</taxon>
        <taxon>Fungi incertae sedis</taxon>
        <taxon>Microsporidia</taxon>
        <taxon>Nematocida</taxon>
    </lineage>
</organism>
<sequence>MRIQNTWKVFGLALTETVGRGAHCWSDGGRCGGLLDPCARSLAPAQNTKVLCMNEQTISQGLHPVPANFQNGFITDKSILGVLAVFSVFSGLVFGAYVDRGLSWLVKGAQRLWQRLQKKEEVVPEPTIEVSKPEDLPPQ</sequence>
<reference evidence="2 3" key="1">
    <citation type="submission" date="2016-02" db="EMBL/GenBank/DDBJ databases">
        <title>Discovery of a natural microsporidian pathogen with a broad tissue tropism in Caenorhabditis elegans.</title>
        <authorList>
            <person name="Luallen R.J."/>
            <person name="Reinke A.W."/>
            <person name="Tong L."/>
            <person name="Botts M.R."/>
            <person name="Felix M.-A."/>
            <person name="Troemel E.R."/>
        </authorList>
    </citation>
    <scope>NUCLEOTIDE SEQUENCE [LARGE SCALE GENOMIC DNA]</scope>
    <source>
        <strain evidence="2 3">JUm2807</strain>
    </source>
</reference>
<dbReference type="RefSeq" id="XP_067544845.1">
    <property type="nucleotide sequence ID" value="XM_067689313.1"/>
</dbReference>
<dbReference type="GeneID" id="93648245"/>
<evidence type="ECO:0000256" key="1">
    <source>
        <dbReference type="SAM" id="Phobius"/>
    </source>
</evidence>
<keyword evidence="3" id="KW-1185">Reference proteome</keyword>
<protein>
    <submittedName>
        <fullName evidence="2">Uncharacterized protein</fullName>
    </submittedName>
</protein>
<name>A0A177EI22_9MICR</name>
<keyword evidence="1" id="KW-0472">Membrane</keyword>
<keyword evidence="1" id="KW-0812">Transmembrane</keyword>
<proteinExistence type="predicted"/>
<accession>A0A177EI22</accession>
<gene>
    <name evidence="2" type="ORF">NEDG_01895</name>
</gene>
<comment type="caution">
    <text evidence="2">The sequence shown here is derived from an EMBL/GenBank/DDBJ whole genome shotgun (WGS) entry which is preliminary data.</text>
</comment>
<dbReference type="AlphaFoldDB" id="A0A177EI22"/>
<evidence type="ECO:0000313" key="2">
    <source>
        <dbReference type="EMBL" id="OAG31121.1"/>
    </source>
</evidence>
<feature type="transmembrane region" description="Helical" evidence="1">
    <location>
        <begin position="79"/>
        <end position="98"/>
    </location>
</feature>
<keyword evidence="1" id="KW-1133">Transmembrane helix</keyword>
<evidence type="ECO:0000313" key="3">
    <source>
        <dbReference type="Proteomes" id="UP000185944"/>
    </source>
</evidence>
<dbReference type="VEuPathDB" id="MicrosporidiaDB:NEDG_01895"/>
<dbReference type="EMBL" id="LTDL01000022">
    <property type="protein sequence ID" value="OAG31121.1"/>
    <property type="molecule type" value="Genomic_DNA"/>
</dbReference>